<dbReference type="Gene3D" id="3.20.20.70">
    <property type="entry name" value="Aldolase class I"/>
    <property type="match status" value="1"/>
</dbReference>
<evidence type="ECO:0000259" key="7">
    <source>
        <dbReference type="Pfam" id="PF00724"/>
    </source>
</evidence>
<dbReference type="SUPFAM" id="SSF51395">
    <property type="entry name" value="FMN-linked oxidoreductases"/>
    <property type="match status" value="1"/>
</dbReference>
<dbReference type="InterPro" id="IPR044152">
    <property type="entry name" value="YqjM-like"/>
</dbReference>
<dbReference type="InterPro" id="IPR001155">
    <property type="entry name" value="OxRdtase_FMN_N"/>
</dbReference>
<dbReference type="InterPro" id="IPR013785">
    <property type="entry name" value="Aldolase_TIM"/>
</dbReference>
<evidence type="ECO:0000256" key="2">
    <source>
        <dbReference type="ARBA" id="ARBA00022630"/>
    </source>
</evidence>
<name>A0ABD6BTB0_9EURY</name>
<sequence>MNASLFEPLTLRETEIPNRVMVSPMCQYSCDAQDGLATDWHKVHLGSRAVGGAGVVIAEATAVEPRGRISPEDLGLWSQEHADALAPTAQFIRGQGSVPAIQLAHAGRKASTRRPWEDGSRLVPEEEGGWTPRGPTDAPYPRDEENTATTEAMDTDDIAEVVEAFVQSAKYALDAGFEIPEIHAAHGYLIHEFLSPVSNTRDDAYGGDFEGRTRLLREVCEGVRAVWPDDKPIFVRISATDWLPDQESWDVPQSARLASELADIGVDFIDVSSGGISPDQQIPRAGPGYQVEYAETIREAVEEDIAIGAVGGITDATHAEAIVGNERADAVLLAREHLRDPYFTLHAGDELGAENAPEWPDQYKRA</sequence>
<comment type="caution">
    <text evidence="8">The sequence shown here is derived from an EMBL/GenBank/DDBJ whole genome shotgun (WGS) entry which is preliminary data.</text>
</comment>
<proteinExistence type="predicted"/>
<feature type="domain" description="NADH:flavin oxidoreductase/NADH oxidase N-terminal" evidence="7">
    <location>
        <begin position="4"/>
        <end position="347"/>
    </location>
</feature>
<gene>
    <name evidence="8" type="ORF">ACFSAU_07775</name>
</gene>
<feature type="compositionally biased region" description="Basic and acidic residues" evidence="6">
    <location>
        <begin position="114"/>
        <end position="124"/>
    </location>
</feature>
<feature type="region of interest" description="Disordered" evidence="6">
    <location>
        <begin position="104"/>
        <end position="148"/>
    </location>
</feature>
<protein>
    <submittedName>
        <fullName evidence="8">NADH:flavin oxidoreductase/NADH oxidase</fullName>
    </submittedName>
</protein>
<dbReference type="AlphaFoldDB" id="A0ABD6BTB0"/>
<dbReference type="GO" id="GO:0016491">
    <property type="term" value="F:oxidoreductase activity"/>
    <property type="evidence" value="ECO:0007669"/>
    <property type="project" value="UniProtKB-KW"/>
</dbReference>
<dbReference type="PANTHER" id="PTHR43303">
    <property type="entry name" value="NADPH DEHYDROGENASE C23G7.10C-RELATED"/>
    <property type="match status" value="1"/>
</dbReference>
<evidence type="ECO:0000256" key="3">
    <source>
        <dbReference type="ARBA" id="ARBA00022643"/>
    </source>
</evidence>
<evidence type="ECO:0000313" key="9">
    <source>
        <dbReference type="Proteomes" id="UP001597139"/>
    </source>
</evidence>
<organism evidence="8 9">
    <name type="scientific">Halolamina litorea</name>
    <dbReference type="NCBI Taxonomy" id="1515593"/>
    <lineage>
        <taxon>Archaea</taxon>
        <taxon>Methanobacteriati</taxon>
        <taxon>Methanobacteriota</taxon>
        <taxon>Stenosarchaea group</taxon>
        <taxon>Halobacteria</taxon>
        <taxon>Halobacteriales</taxon>
        <taxon>Haloferacaceae</taxon>
    </lineage>
</organism>
<evidence type="ECO:0000256" key="5">
    <source>
        <dbReference type="ARBA" id="ARBA00023002"/>
    </source>
</evidence>
<dbReference type="Proteomes" id="UP001597139">
    <property type="component" value="Unassembled WGS sequence"/>
</dbReference>
<evidence type="ECO:0000256" key="4">
    <source>
        <dbReference type="ARBA" id="ARBA00022857"/>
    </source>
</evidence>
<comment type="cofactor">
    <cofactor evidence="1">
        <name>FMN</name>
        <dbReference type="ChEBI" id="CHEBI:58210"/>
    </cofactor>
</comment>
<dbReference type="CDD" id="cd02932">
    <property type="entry name" value="OYE_YqiM_FMN"/>
    <property type="match status" value="1"/>
</dbReference>
<evidence type="ECO:0000256" key="6">
    <source>
        <dbReference type="SAM" id="MobiDB-lite"/>
    </source>
</evidence>
<dbReference type="Pfam" id="PF00724">
    <property type="entry name" value="Oxidored_FMN"/>
    <property type="match status" value="1"/>
</dbReference>
<keyword evidence="2" id="KW-0285">Flavoprotein</keyword>
<dbReference type="RefSeq" id="WP_267646359.1">
    <property type="nucleotide sequence ID" value="NZ_JANHGR010000001.1"/>
</dbReference>
<dbReference type="EMBL" id="JBHUCZ010000003">
    <property type="protein sequence ID" value="MFD1567388.1"/>
    <property type="molecule type" value="Genomic_DNA"/>
</dbReference>
<keyword evidence="5" id="KW-0560">Oxidoreductase</keyword>
<dbReference type="PANTHER" id="PTHR43303:SF4">
    <property type="entry name" value="NADPH DEHYDROGENASE C23G7.10C-RELATED"/>
    <property type="match status" value="1"/>
</dbReference>
<reference evidence="8 9" key="1">
    <citation type="journal article" date="2019" name="Int. J. Syst. Evol. Microbiol.">
        <title>The Global Catalogue of Microorganisms (GCM) 10K type strain sequencing project: providing services to taxonomists for standard genome sequencing and annotation.</title>
        <authorList>
            <consortium name="The Broad Institute Genomics Platform"/>
            <consortium name="The Broad Institute Genome Sequencing Center for Infectious Disease"/>
            <person name="Wu L."/>
            <person name="Ma J."/>
        </authorList>
    </citation>
    <scope>NUCLEOTIDE SEQUENCE [LARGE SCALE GENOMIC DNA]</scope>
    <source>
        <strain evidence="8 9">CGMCC 1.12859</strain>
    </source>
</reference>
<evidence type="ECO:0000313" key="8">
    <source>
        <dbReference type="EMBL" id="MFD1567388.1"/>
    </source>
</evidence>
<keyword evidence="4" id="KW-0521">NADP</keyword>
<accession>A0ABD6BTB0</accession>
<keyword evidence="9" id="KW-1185">Reference proteome</keyword>
<keyword evidence="3" id="KW-0288">FMN</keyword>
<evidence type="ECO:0000256" key="1">
    <source>
        <dbReference type="ARBA" id="ARBA00001917"/>
    </source>
</evidence>